<evidence type="ECO:0000259" key="5">
    <source>
        <dbReference type="Pfam" id="PF21557"/>
    </source>
</evidence>
<reference evidence="7" key="1">
    <citation type="submission" date="2018-12" db="EMBL/GenBank/DDBJ databases">
        <title>Genome sequence of Peanibacillus sp.</title>
        <authorList>
            <person name="Subramani G."/>
            <person name="Srinivasan S."/>
            <person name="Kim M.K."/>
        </authorList>
    </citation>
    <scope>NUCLEOTIDE SEQUENCE [LARGE SCALE GENOMIC DNA]</scope>
    <source>
        <strain evidence="7">18JY67-1</strain>
    </source>
</reference>
<dbReference type="InterPro" id="IPR008979">
    <property type="entry name" value="Galactose-bd-like_sf"/>
</dbReference>
<dbReference type="InterPro" id="IPR008902">
    <property type="entry name" value="Rhamnosid_concanavalin"/>
</dbReference>
<feature type="domain" description="Alpha-L-rhamnosidase" evidence="5">
    <location>
        <begin position="229"/>
        <end position="408"/>
    </location>
</feature>
<dbReference type="Pfam" id="PF05592">
    <property type="entry name" value="Bac_rhamnosid"/>
    <property type="match status" value="1"/>
</dbReference>
<dbReference type="InterPro" id="IPR048653">
    <property type="entry name" value="RhaB_D2"/>
</dbReference>
<dbReference type="InterPro" id="IPR035398">
    <property type="entry name" value="Bac_rhamnosid_C"/>
</dbReference>
<evidence type="ECO:0000259" key="4">
    <source>
        <dbReference type="Pfam" id="PF17390"/>
    </source>
</evidence>
<dbReference type="Gene3D" id="2.60.120.260">
    <property type="entry name" value="Galactose-binding domain-like"/>
    <property type="match status" value="3"/>
</dbReference>
<sequence>MSTNEGGRLTMWHASWIWGSGEESPRNEWRCFRKSFHYEAAVSSNTTVKLTADSRYVLYVNGVQVGRGPVRSWPFELAYDEYEIGHLLRAGSNTIAVLVLHYGVATFQYLRGRGGLLLQAASTTEDGTERIIAATDSSWTTAVHDGYDARSSRISCQLAFAERYDARSLNDTWTEIAFDDSVWESAVVIGNAGMAPWTSLVPRDIPYLTEEPIYPARVEEMNFVKPAAWNAVFDVRTLLIPESVNHANPTSFVGFMATVVTLSEAATFTIGSVDNGRIPLRVSIDGKWLDAADYYGENPQQFVKAELSAGEHFLLFNLSRGSHGHGYHLGLHADVSFEVRSPLEGKNGAAASSVPFAAIGAFDWAEHIDHQPDSPMRKEQPEHDAMLGVGSAEQLLREFPEWVREVPEELFTRTDVYGESVWHVVEQPQPVPVQLQQAVLASGNSAVVPVHAELDTELVIDFGRELSGYIAFEVDAAEGTIIDGYGFEFMRDGWRQHTYELDNTFRYTCREGRQSYVSVVRRGLRYLAITVRGASRPVKLVEVKLLQSNFPVANVGVFQSSNAMLNEIWRVSRDTTRLCMEDTFVDCPAFEQTYWVGDARNASLINYYAFGDAAIVERCLRLVPGSSFQSPLYGDQVPSGWSSVIPNWTFFWITACLEHYQYTGNEQFARDMWPHVRFTLEHYLEHIDERGLLCKRGWNLLDWANFEQPGDGVVTPQNMFLVKSLRDAAAFASAAGDEAGGSVLLERASMLRSAINAQLWDEDRAAYLDCIHNDGRPSATVSMQTQVIAMLCDIAEGDRAEVLDRYVVEPPAHFVQIGSPFMSFFYYEALAKLGHQDTMTADILHQYGAMINNGATSVWEVYPTSGITHNPKMLTRSHCHAWSAGPAFFLGAEVLGVRGASPGWTKVSIAPKPVGLSWARGSVPLPGSGRIDVSWTLDTAANVMKLRVVAPQRVELSYEQPGGYELEIEEVRIG</sequence>
<proteinExistence type="predicted"/>
<organism evidence="6 7">
    <name type="scientific">Paenibacillus albus</name>
    <dbReference type="NCBI Taxonomy" id="2495582"/>
    <lineage>
        <taxon>Bacteria</taxon>
        <taxon>Bacillati</taxon>
        <taxon>Bacillota</taxon>
        <taxon>Bacilli</taxon>
        <taxon>Bacillales</taxon>
        <taxon>Paenibacillaceae</taxon>
        <taxon>Paenibacillus</taxon>
    </lineage>
</organism>
<name>A0A3Q8X9Y6_9BACL</name>
<dbReference type="InterPro" id="IPR013737">
    <property type="entry name" value="Bac_rhamnosid_N"/>
</dbReference>
<dbReference type="SUPFAM" id="SSF49785">
    <property type="entry name" value="Galactose-binding domain-like"/>
    <property type="match status" value="1"/>
</dbReference>
<dbReference type="InterPro" id="IPR035396">
    <property type="entry name" value="Bac_rhamnosid6H"/>
</dbReference>
<evidence type="ECO:0000313" key="7">
    <source>
        <dbReference type="Proteomes" id="UP000272528"/>
    </source>
</evidence>
<dbReference type="Pfam" id="PF08531">
    <property type="entry name" value="Bac_rhamnosid_N"/>
    <property type="match status" value="1"/>
</dbReference>
<dbReference type="Gene3D" id="1.50.10.10">
    <property type="match status" value="1"/>
</dbReference>
<evidence type="ECO:0000259" key="1">
    <source>
        <dbReference type="Pfam" id="PF05592"/>
    </source>
</evidence>
<dbReference type="Pfam" id="PF21557">
    <property type="entry name" value="RhaB_D2"/>
    <property type="match status" value="1"/>
</dbReference>
<dbReference type="PANTHER" id="PTHR34987">
    <property type="entry name" value="C, PUTATIVE (AFU_ORTHOLOGUE AFUA_3G02880)-RELATED"/>
    <property type="match status" value="1"/>
</dbReference>
<dbReference type="Proteomes" id="UP000272528">
    <property type="component" value="Chromosome"/>
</dbReference>
<dbReference type="Pfam" id="PF17390">
    <property type="entry name" value="Bac_rhamnosid_C"/>
    <property type="match status" value="1"/>
</dbReference>
<keyword evidence="7" id="KW-1185">Reference proteome</keyword>
<dbReference type="Pfam" id="PF17389">
    <property type="entry name" value="Bac_rhamnosid6H"/>
    <property type="match status" value="1"/>
</dbReference>
<feature type="domain" description="Alpha-L-rhamnosidase six-hairpin glycosidase" evidence="3">
    <location>
        <begin position="554"/>
        <end position="893"/>
    </location>
</feature>
<protein>
    <submittedName>
        <fullName evidence="6">Alpha-L-rhamnosidase</fullName>
    </submittedName>
</protein>
<dbReference type="AlphaFoldDB" id="A0A3Q8X9Y6"/>
<dbReference type="SUPFAM" id="SSF48208">
    <property type="entry name" value="Six-hairpin glycosidases"/>
    <property type="match status" value="1"/>
</dbReference>
<dbReference type="InterPro" id="IPR012341">
    <property type="entry name" value="6hp_glycosidase-like_sf"/>
</dbReference>
<dbReference type="Gene3D" id="2.60.420.10">
    <property type="entry name" value="Maltose phosphorylase, domain 3"/>
    <property type="match status" value="1"/>
</dbReference>
<dbReference type="KEGG" id="palb:EJC50_25785"/>
<dbReference type="PANTHER" id="PTHR34987:SF4">
    <property type="entry name" value="ALPHA-L-RHAMNOSIDASE C-TERMINAL DOMAIN-CONTAINING PROTEIN"/>
    <property type="match status" value="1"/>
</dbReference>
<feature type="domain" description="Alpha-L-rhamnosidase C-terminal" evidence="4">
    <location>
        <begin position="896"/>
        <end position="956"/>
    </location>
</feature>
<dbReference type="OrthoDB" id="9815108at2"/>
<feature type="domain" description="Alpha-L-rhamnosidase concanavalin-like" evidence="1">
    <location>
        <begin position="455"/>
        <end position="534"/>
    </location>
</feature>
<dbReference type="GO" id="GO:0005975">
    <property type="term" value="P:carbohydrate metabolic process"/>
    <property type="evidence" value="ECO:0007669"/>
    <property type="project" value="InterPro"/>
</dbReference>
<evidence type="ECO:0000259" key="3">
    <source>
        <dbReference type="Pfam" id="PF17389"/>
    </source>
</evidence>
<accession>A0A3Q8X9Y6</accession>
<evidence type="ECO:0000313" key="6">
    <source>
        <dbReference type="EMBL" id="AZN42720.1"/>
    </source>
</evidence>
<feature type="domain" description="Bacterial alpha-L-rhamnosidase N-terminal" evidence="2">
    <location>
        <begin position="47"/>
        <end position="189"/>
    </location>
</feature>
<dbReference type="InterPro" id="IPR008928">
    <property type="entry name" value="6-hairpin_glycosidase_sf"/>
</dbReference>
<evidence type="ECO:0000259" key="2">
    <source>
        <dbReference type="Pfam" id="PF08531"/>
    </source>
</evidence>
<dbReference type="EMBL" id="CP034437">
    <property type="protein sequence ID" value="AZN42720.1"/>
    <property type="molecule type" value="Genomic_DNA"/>
</dbReference>
<gene>
    <name evidence="6" type="ORF">EJC50_25785</name>
</gene>